<dbReference type="HOGENOM" id="CLU_025879_0_0_1"/>
<keyword evidence="6" id="KW-0413">Isomerase</keyword>
<dbReference type="GO" id="GO:0003756">
    <property type="term" value="F:protein disulfide isomerase activity"/>
    <property type="evidence" value="ECO:0007669"/>
    <property type="project" value="UniProtKB-EC"/>
</dbReference>
<sequence>MRSHVSLAACLALAIQGVLSWEFLSEADTRHALDSNEFSLVAFVSVRLPHTIMSRPMCEASKNFEPEWLPLESQEFALSVDCQSAARLCAELDVVSLPAIRIYTPEGLHWRYRGPRVTKEIMAFLQRMLHPPVTEFDGPLTQSFAQGDDVVFMAQIGSGSENDNIFERYIDLADEYRDRYSFGLRRTDDATSNIRCFQNVDHLVHITSELETVESMGAFLKKCTAFLIPEMTRQNEMDILSSGKSVVYFASPSAADREAHREATRPLAQKYNEYLVFVTVDSSAHPDMMAGLGLDGGVSAKGLSVQNPRMGQVFPFAGSDSGFAQDALEKFIIEISEGKVEPWSRAGAKGGDTADAAGDGVAGGEAPREDKPRDEL</sequence>
<evidence type="ECO:0000256" key="4">
    <source>
        <dbReference type="ARBA" id="ARBA00012723"/>
    </source>
</evidence>
<dbReference type="Pfam" id="PF13848">
    <property type="entry name" value="Thioredoxin_6"/>
    <property type="match status" value="1"/>
</dbReference>
<name>G2XBV9_VERDV</name>
<evidence type="ECO:0000256" key="6">
    <source>
        <dbReference type="ARBA" id="ARBA00023235"/>
    </source>
</evidence>
<gene>
    <name evidence="10" type="ORF">VDAG_07641</name>
</gene>
<evidence type="ECO:0000256" key="8">
    <source>
        <dbReference type="SAM" id="MobiDB-lite"/>
    </source>
</evidence>
<dbReference type="InterPro" id="IPR036249">
    <property type="entry name" value="Thioredoxin-like_sf"/>
</dbReference>
<reference evidence="10 11" key="1">
    <citation type="submission" date="2008-03" db="EMBL/GenBank/DDBJ databases">
        <title>The Genome Sequence of Verticillium dahliae VdLs.17.</title>
        <authorList>
            <consortium name="The Broad Institute Genome Sequencing Platform"/>
            <person name="Ma L.-J.J."/>
            <person name="Klosterman S.J."/>
            <person name="Subbarao K."/>
            <person name="Dobinson K."/>
            <person name="Veronese P."/>
            <person name="Kang S."/>
            <person name="Gold S.E."/>
            <person name="Young S."/>
            <person name="Jaffe D."/>
            <person name="Gnerre S."/>
            <person name="Berlin A."/>
            <person name="Heiman D."/>
            <person name="Hepburn T."/>
            <person name="Sykes S."/>
            <person name="Alvarado L."/>
            <person name="Kodira C.D."/>
            <person name="Lander E."/>
            <person name="Galagan J."/>
            <person name="Nusbaum C."/>
            <person name="Birren B."/>
        </authorList>
    </citation>
    <scope>NUCLEOTIDE SEQUENCE [LARGE SCALE GENOMIC DNA]</scope>
    <source>
        <strain evidence="11">VdLs.17 / ATCC MYA-4575 / FGSC 10137</strain>
    </source>
</reference>
<feature type="region of interest" description="Disordered" evidence="8">
    <location>
        <begin position="342"/>
        <end position="376"/>
    </location>
</feature>
<organism evidence="10 11">
    <name type="scientific">Verticillium dahliae (strain VdLs.17 / ATCC MYA-4575 / FGSC 10137)</name>
    <name type="common">Verticillium wilt</name>
    <dbReference type="NCBI Taxonomy" id="498257"/>
    <lineage>
        <taxon>Eukaryota</taxon>
        <taxon>Fungi</taxon>
        <taxon>Dikarya</taxon>
        <taxon>Ascomycota</taxon>
        <taxon>Pezizomycotina</taxon>
        <taxon>Sordariomycetes</taxon>
        <taxon>Hypocreomycetidae</taxon>
        <taxon>Glomerellales</taxon>
        <taxon>Plectosphaerellaceae</taxon>
        <taxon>Verticillium</taxon>
    </lineage>
</organism>
<keyword evidence="7" id="KW-0676">Redox-active center</keyword>
<feature type="chain" id="PRO_5003439837" description="protein disulfide-isomerase" evidence="9">
    <location>
        <begin position="21"/>
        <end position="376"/>
    </location>
</feature>
<dbReference type="Gene3D" id="3.40.30.10">
    <property type="entry name" value="Glutaredoxin"/>
    <property type="match status" value="2"/>
</dbReference>
<dbReference type="STRING" id="498257.G2XBV9"/>
<dbReference type="RefSeq" id="XP_009654841.1">
    <property type="nucleotide sequence ID" value="XM_009656546.1"/>
</dbReference>
<dbReference type="eggNOG" id="KOG0190">
    <property type="taxonomic scope" value="Eukaryota"/>
</dbReference>
<dbReference type="OMA" id="RAQPWDG"/>
<accession>G2XBV9</accession>
<evidence type="ECO:0000256" key="9">
    <source>
        <dbReference type="SAM" id="SignalP"/>
    </source>
</evidence>
<evidence type="ECO:0000313" key="10">
    <source>
        <dbReference type="EMBL" id="EGY16477.1"/>
    </source>
</evidence>
<reference evidence="11" key="2">
    <citation type="journal article" date="2011" name="PLoS Pathog.">
        <title>Comparative genomics yields insights into niche adaptation of plant vascular wilt pathogens.</title>
        <authorList>
            <person name="Klosterman S.J."/>
            <person name="Subbarao K.V."/>
            <person name="Kang S."/>
            <person name="Veronese P."/>
            <person name="Gold S.E."/>
            <person name="Thomma B.P.H.J."/>
            <person name="Chen Z."/>
            <person name="Henrissat B."/>
            <person name="Lee Y.-H."/>
            <person name="Park J."/>
            <person name="Garcia-Pedrajas M.D."/>
            <person name="Barbara D.J."/>
            <person name="Anchieta A."/>
            <person name="de Jonge R."/>
            <person name="Santhanam P."/>
            <person name="Maruthachalam K."/>
            <person name="Atallah Z."/>
            <person name="Amyotte S.G."/>
            <person name="Paz Z."/>
            <person name="Inderbitzin P."/>
            <person name="Hayes R.J."/>
            <person name="Heiman D.I."/>
            <person name="Young S."/>
            <person name="Zeng Q."/>
            <person name="Engels R."/>
            <person name="Galagan J."/>
            <person name="Cuomo C.A."/>
            <person name="Dobinson K.F."/>
            <person name="Ma L.-J."/>
        </authorList>
    </citation>
    <scope>NUCLEOTIDE SEQUENCE [LARGE SCALE GENOMIC DNA]</scope>
    <source>
        <strain evidence="11">VdLs.17 / ATCC MYA-4575 / FGSC 10137</strain>
    </source>
</reference>
<evidence type="ECO:0000313" key="11">
    <source>
        <dbReference type="Proteomes" id="UP000001611"/>
    </source>
</evidence>
<evidence type="ECO:0000256" key="3">
    <source>
        <dbReference type="ARBA" id="ARBA00006347"/>
    </source>
</evidence>
<dbReference type="Proteomes" id="UP000001611">
    <property type="component" value="Unassembled WGS sequence"/>
</dbReference>
<feature type="signal peptide" evidence="9">
    <location>
        <begin position="1"/>
        <end position="20"/>
    </location>
</feature>
<dbReference type="PANTHER" id="PTHR18929">
    <property type="entry name" value="PROTEIN DISULFIDE ISOMERASE"/>
    <property type="match status" value="1"/>
</dbReference>
<feature type="compositionally biased region" description="Basic and acidic residues" evidence="8">
    <location>
        <begin position="366"/>
        <end position="376"/>
    </location>
</feature>
<dbReference type="EC" id="5.3.4.1" evidence="4"/>
<keyword evidence="5" id="KW-0256">Endoplasmic reticulum</keyword>
<dbReference type="KEGG" id="vda:VDAG_07641"/>
<dbReference type="EMBL" id="DS572711">
    <property type="protein sequence ID" value="EGY16477.1"/>
    <property type="molecule type" value="Genomic_DNA"/>
</dbReference>
<comment type="subcellular location">
    <subcellularLocation>
        <location evidence="2">Endoplasmic reticulum lumen</location>
    </subcellularLocation>
</comment>
<evidence type="ECO:0000256" key="2">
    <source>
        <dbReference type="ARBA" id="ARBA00004319"/>
    </source>
</evidence>
<dbReference type="PANTHER" id="PTHR18929:SF132">
    <property type="entry name" value="PROTEIN DISULFIDE-ISOMERASE A3"/>
    <property type="match status" value="1"/>
</dbReference>
<dbReference type="InParanoid" id="G2XBV9"/>
<keyword evidence="11" id="KW-1185">Reference proteome</keyword>
<dbReference type="SUPFAM" id="SSF52833">
    <property type="entry name" value="Thioredoxin-like"/>
    <property type="match status" value="2"/>
</dbReference>
<evidence type="ECO:0000256" key="7">
    <source>
        <dbReference type="ARBA" id="ARBA00023284"/>
    </source>
</evidence>
<protein>
    <recommendedName>
        <fullName evidence="4">protein disulfide-isomerase</fullName>
        <ecNumber evidence="4">5.3.4.1</ecNumber>
    </recommendedName>
</protein>
<dbReference type="GO" id="GO:0005788">
    <property type="term" value="C:endoplasmic reticulum lumen"/>
    <property type="evidence" value="ECO:0007669"/>
    <property type="project" value="UniProtKB-SubCell"/>
</dbReference>
<dbReference type="GO" id="GO:0006457">
    <property type="term" value="P:protein folding"/>
    <property type="evidence" value="ECO:0007669"/>
    <property type="project" value="TreeGrafter"/>
</dbReference>
<dbReference type="AlphaFoldDB" id="G2XBV9"/>
<dbReference type="CDD" id="cd02961">
    <property type="entry name" value="PDI_a_family"/>
    <property type="match status" value="1"/>
</dbReference>
<dbReference type="OrthoDB" id="427280at2759"/>
<dbReference type="GeneID" id="20709104"/>
<dbReference type="GO" id="GO:0034976">
    <property type="term" value="P:response to endoplasmic reticulum stress"/>
    <property type="evidence" value="ECO:0007669"/>
    <property type="project" value="TreeGrafter"/>
</dbReference>
<proteinExistence type="inferred from homology"/>
<evidence type="ECO:0000256" key="1">
    <source>
        <dbReference type="ARBA" id="ARBA00001182"/>
    </source>
</evidence>
<comment type="similarity">
    <text evidence="3">Belongs to the protein disulfide isomerase family.</text>
</comment>
<evidence type="ECO:0000256" key="5">
    <source>
        <dbReference type="ARBA" id="ARBA00022824"/>
    </source>
</evidence>
<comment type="catalytic activity">
    <reaction evidence="1">
        <text>Catalyzes the rearrangement of -S-S- bonds in proteins.</text>
        <dbReference type="EC" id="5.3.4.1"/>
    </reaction>
</comment>
<keyword evidence="9" id="KW-0732">Signal</keyword>